<evidence type="ECO:0000259" key="9">
    <source>
        <dbReference type="SMART" id="SM01299"/>
    </source>
</evidence>
<keyword evidence="11" id="KW-1185">Reference proteome</keyword>
<dbReference type="InterPro" id="IPR029244">
    <property type="entry name" value="FAM69_N"/>
</dbReference>
<reference evidence="11" key="1">
    <citation type="journal article" date="2017" name="bioRxiv">
        <title>Comparative analysis of the genomes of Stylophora pistillata and Acropora digitifera provides evidence for extensive differences between species of corals.</title>
        <authorList>
            <person name="Voolstra C.R."/>
            <person name="Li Y."/>
            <person name="Liew Y.J."/>
            <person name="Baumgarten S."/>
            <person name="Zoccola D."/>
            <person name="Flot J.-F."/>
            <person name="Tambutte S."/>
            <person name="Allemand D."/>
            <person name="Aranda M."/>
        </authorList>
    </citation>
    <scope>NUCLEOTIDE SEQUENCE [LARGE SCALE GENOMIC DNA]</scope>
</reference>
<evidence type="ECO:0000256" key="6">
    <source>
        <dbReference type="ARBA" id="ARBA00022989"/>
    </source>
</evidence>
<dbReference type="InterPro" id="IPR022049">
    <property type="entry name" value="FAM69_kinase_dom"/>
</dbReference>
<dbReference type="SMART" id="SM01299">
    <property type="entry name" value="PIP49_N"/>
    <property type="match status" value="1"/>
</dbReference>
<dbReference type="Pfam" id="PF12260">
    <property type="entry name" value="PIP49_C"/>
    <property type="match status" value="1"/>
</dbReference>
<organism evidence="10 11">
    <name type="scientific">Stylophora pistillata</name>
    <name type="common">Smooth cauliflower coral</name>
    <dbReference type="NCBI Taxonomy" id="50429"/>
    <lineage>
        <taxon>Eukaryota</taxon>
        <taxon>Metazoa</taxon>
        <taxon>Cnidaria</taxon>
        <taxon>Anthozoa</taxon>
        <taxon>Hexacorallia</taxon>
        <taxon>Scleractinia</taxon>
        <taxon>Astrocoeniina</taxon>
        <taxon>Pocilloporidae</taxon>
        <taxon>Stylophora</taxon>
    </lineage>
</organism>
<evidence type="ECO:0000256" key="8">
    <source>
        <dbReference type="ARBA" id="ARBA00023157"/>
    </source>
</evidence>
<dbReference type="EMBL" id="LSMT01000439">
    <property type="protein sequence ID" value="PFX17958.1"/>
    <property type="molecule type" value="Genomic_DNA"/>
</dbReference>
<comment type="caution">
    <text evidence="10">The sequence shown here is derived from an EMBL/GenBank/DDBJ whole genome shotgun (WGS) entry which is preliminary data.</text>
</comment>
<evidence type="ECO:0000313" key="10">
    <source>
        <dbReference type="EMBL" id="PFX17958.1"/>
    </source>
</evidence>
<dbReference type="AlphaFoldDB" id="A0A2B4RNQ0"/>
<comment type="similarity">
    <text evidence="2">Belongs to the DIPK family.</text>
</comment>
<name>A0A2B4RNQ0_STYPI</name>
<keyword evidence="3" id="KW-0812">Transmembrane</keyword>
<protein>
    <submittedName>
        <fullName evidence="10">Protein FAM69C</fullName>
    </submittedName>
</protein>
<evidence type="ECO:0000256" key="4">
    <source>
        <dbReference type="ARBA" id="ARBA00022824"/>
    </source>
</evidence>
<dbReference type="OrthoDB" id="8543887at2759"/>
<dbReference type="Pfam" id="PF14875">
    <property type="entry name" value="PIP49_N"/>
    <property type="match status" value="1"/>
</dbReference>
<dbReference type="Proteomes" id="UP000225706">
    <property type="component" value="Unassembled WGS sequence"/>
</dbReference>
<keyword evidence="6" id="KW-1133">Transmembrane helix</keyword>
<evidence type="ECO:0000256" key="7">
    <source>
        <dbReference type="ARBA" id="ARBA00023136"/>
    </source>
</evidence>
<feature type="domain" description="FAM69 N-terminal" evidence="9">
    <location>
        <begin position="7"/>
        <end position="168"/>
    </location>
</feature>
<proteinExistence type="inferred from homology"/>
<dbReference type="GO" id="GO:0005789">
    <property type="term" value="C:endoplasmic reticulum membrane"/>
    <property type="evidence" value="ECO:0007669"/>
    <property type="project" value="UniProtKB-SubCell"/>
</dbReference>
<dbReference type="PANTHER" id="PTHR21093:SF2">
    <property type="entry name" value="DIVERGENT PROTEIN KINASE DOMAIN 1C"/>
    <property type="match status" value="1"/>
</dbReference>
<keyword evidence="7" id="KW-0472">Membrane</keyword>
<gene>
    <name evidence="10" type="primary">FAM69C</name>
    <name evidence="10" type="ORF">AWC38_SpisGene17701</name>
</gene>
<keyword evidence="5" id="KW-0735">Signal-anchor</keyword>
<keyword evidence="4" id="KW-0256">Endoplasmic reticulum</keyword>
<evidence type="ECO:0000313" key="11">
    <source>
        <dbReference type="Proteomes" id="UP000225706"/>
    </source>
</evidence>
<sequence>MRFIWKRKLPRRRRLLCFTLLAILIYIFYQIVISFNDENIEFDRQWTCEELKARDRLAELCKDFINGNTGGNLCHDLCTSGELVVQDCLAHKNTTVVFSGTWRRNDVVFKTKRRPHHVEKLEDLLSIGVSDDEPTAGDEKLFKNFVLRVFEHVQNELSFFRLKDILNISEQRVLEVLWHPHPLGELTWADMSSLWLLIQRDEFIKLQLLKEMRHIPRVYGFCGSFYAVEKVETLEEFSFTPFKRPMPWKKRLNAALNFLDLSEEFTKTPLGQLHHCDIQPGNFGVAKDKRVVALDIDSVFATKQMEDFLEQPTCESNKQCDFFDCMSACNTTEHKCSRKILTNNLQIICRDILLSHWGQPGLLQRAPIHAQNKLSPVLSDCASDTMLPWKPGKIERIYRKLKKILSEELESN</sequence>
<evidence type="ECO:0000256" key="3">
    <source>
        <dbReference type="ARBA" id="ARBA00022692"/>
    </source>
</evidence>
<accession>A0A2B4RNQ0</accession>
<evidence type="ECO:0000256" key="2">
    <source>
        <dbReference type="ARBA" id="ARBA00006338"/>
    </source>
</evidence>
<comment type="subcellular location">
    <subcellularLocation>
        <location evidence="1">Endoplasmic reticulum membrane</location>
        <topology evidence="1">Single-pass type II membrane protein</topology>
    </subcellularLocation>
</comment>
<evidence type="ECO:0000256" key="1">
    <source>
        <dbReference type="ARBA" id="ARBA00004648"/>
    </source>
</evidence>
<dbReference type="PANTHER" id="PTHR21093">
    <property type="entry name" value="DIVERGENT PROTEIN KINASE DOMAIN 1C-RELATED"/>
    <property type="match status" value="1"/>
</dbReference>
<evidence type="ECO:0000256" key="5">
    <source>
        <dbReference type="ARBA" id="ARBA00022968"/>
    </source>
</evidence>
<keyword evidence="8" id="KW-1015">Disulfide bond</keyword>